<gene>
    <name evidence="1" type="ORF">LCOR_10334.1</name>
</gene>
<accession>A0A068SCI8</accession>
<organism evidence="1 2">
    <name type="scientific">Lichtheimia corymbifera JMRC:FSU:9682</name>
    <dbReference type="NCBI Taxonomy" id="1263082"/>
    <lineage>
        <taxon>Eukaryota</taxon>
        <taxon>Fungi</taxon>
        <taxon>Fungi incertae sedis</taxon>
        <taxon>Mucoromycota</taxon>
        <taxon>Mucoromycotina</taxon>
        <taxon>Mucoromycetes</taxon>
        <taxon>Mucorales</taxon>
        <taxon>Lichtheimiaceae</taxon>
        <taxon>Lichtheimia</taxon>
    </lineage>
</organism>
<comment type="caution">
    <text evidence="1">The sequence shown here is derived from an EMBL/GenBank/DDBJ whole genome shotgun (WGS) entry which is preliminary data.</text>
</comment>
<keyword evidence="2" id="KW-1185">Reference proteome</keyword>
<protein>
    <submittedName>
        <fullName evidence="1">Uncharacterized protein</fullName>
    </submittedName>
</protein>
<dbReference type="OrthoDB" id="10474158at2759"/>
<evidence type="ECO:0000313" key="1">
    <source>
        <dbReference type="EMBL" id="CDH59522.1"/>
    </source>
</evidence>
<dbReference type="Proteomes" id="UP000027586">
    <property type="component" value="Unassembled WGS sequence"/>
</dbReference>
<dbReference type="AlphaFoldDB" id="A0A068SCI8"/>
<dbReference type="VEuPathDB" id="FungiDB:LCOR_10334.1"/>
<sequence>MYNIFRILAASRSLQKLHFSSDNAWRDLLNEGRIKPVARDIRSSQSSLQQVALEDFDRRAVLSLQLWSSFTQLRRIEIKAGRYAQYIPWSEVEEIIDQNLNLPNLHIQWEQHMACRTYSLNSDGVRSNR</sequence>
<proteinExistence type="predicted"/>
<dbReference type="EMBL" id="CBTN010000071">
    <property type="protein sequence ID" value="CDH59522.1"/>
    <property type="molecule type" value="Genomic_DNA"/>
</dbReference>
<name>A0A068SCI8_9FUNG</name>
<reference evidence="1" key="1">
    <citation type="submission" date="2013-08" db="EMBL/GenBank/DDBJ databases">
        <title>Gene expansion shapes genome architecture in the human pathogen Lichtheimia corymbifera: an evolutionary genomics analysis in the ancient terrestrial Mucorales (Mucoromycotina).</title>
        <authorList>
            <person name="Schwartze V.U."/>
            <person name="Winter S."/>
            <person name="Shelest E."/>
            <person name="Marcet-Houben M."/>
            <person name="Horn F."/>
            <person name="Wehner S."/>
            <person name="Hoffmann K."/>
            <person name="Riege K."/>
            <person name="Sammeth M."/>
            <person name="Nowrousian M."/>
            <person name="Valiante V."/>
            <person name="Linde J."/>
            <person name="Jacobsen I.D."/>
            <person name="Marz M."/>
            <person name="Brakhage A.A."/>
            <person name="Gabaldon T."/>
            <person name="Bocker S."/>
            <person name="Voigt K."/>
        </authorList>
    </citation>
    <scope>NUCLEOTIDE SEQUENCE [LARGE SCALE GENOMIC DNA]</scope>
    <source>
        <strain evidence="1">FSU 9682</strain>
    </source>
</reference>
<evidence type="ECO:0000313" key="2">
    <source>
        <dbReference type="Proteomes" id="UP000027586"/>
    </source>
</evidence>